<gene>
    <name evidence="1" type="ORF">SAMN05216544_1958</name>
</gene>
<sequence>MRNTCVIYDSDENYAKRLMGAINEDNEVPYNARIFTKQEELQDYLEDEKPEVLMLNEELYEYYCESDKADKYVVLCEEEIDKKLEDNKDLENVSMVCKYQPSKELLSKLSKGKRKNHTSLSSKIIGAMGVNSSKRTVLSLSLAKEFAKKGHTLFISLEEFAGLENILPRRSSKTLSDALYAFKQNKMQYHKKIKECISTIENFDYIPSVVCAEDISYIAVEDLVTFIQLVGASLSYDYVIVDIGNGINNPWNLYGACNRLFMPKSTDYFDKARECSMVSYMNESGMEKLLDEIREIDVDLTEECMNEKILSRIEYSRSFEGLKEVIDVD</sequence>
<dbReference type="RefSeq" id="WP_074521978.1">
    <property type="nucleotide sequence ID" value="NZ_FNHZ01000006.1"/>
</dbReference>
<dbReference type="Gene3D" id="3.40.50.10850">
    <property type="entry name" value="Ntrc-like two-domain protein"/>
    <property type="match status" value="1"/>
</dbReference>
<dbReference type="InterPro" id="IPR027417">
    <property type="entry name" value="P-loop_NTPase"/>
</dbReference>
<dbReference type="Proteomes" id="UP000187651">
    <property type="component" value="Unassembled WGS sequence"/>
</dbReference>
<name>A0A1G9YVF9_9FIRM</name>
<dbReference type="Gene3D" id="3.40.50.300">
    <property type="entry name" value="P-loop containing nucleotide triphosphate hydrolases"/>
    <property type="match status" value="1"/>
</dbReference>
<proteinExistence type="predicted"/>
<dbReference type="OrthoDB" id="9777019at2"/>
<protein>
    <submittedName>
        <fullName evidence="1">Cellulose biosynthesis protein BcsQ</fullName>
    </submittedName>
</protein>
<dbReference type="AlphaFoldDB" id="A0A1G9YVF9"/>
<dbReference type="SUPFAM" id="SSF52540">
    <property type="entry name" value="P-loop containing nucleoside triphosphate hydrolases"/>
    <property type="match status" value="1"/>
</dbReference>
<dbReference type="EMBL" id="FNHZ01000006">
    <property type="protein sequence ID" value="SDN13138.1"/>
    <property type="molecule type" value="Genomic_DNA"/>
</dbReference>
<evidence type="ECO:0000313" key="1">
    <source>
        <dbReference type="EMBL" id="SDN13138.1"/>
    </source>
</evidence>
<evidence type="ECO:0000313" key="2">
    <source>
        <dbReference type="Proteomes" id="UP000187651"/>
    </source>
</evidence>
<accession>A0A1G9YVF9</accession>
<keyword evidence="2" id="KW-1185">Reference proteome</keyword>
<organism evidence="1 2">
    <name type="scientific">Lachnospira pectinoschiza</name>
    <dbReference type="NCBI Taxonomy" id="28052"/>
    <lineage>
        <taxon>Bacteria</taxon>
        <taxon>Bacillati</taxon>
        <taxon>Bacillota</taxon>
        <taxon>Clostridia</taxon>
        <taxon>Lachnospirales</taxon>
        <taxon>Lachnospiraceae</taxon>
        <taxon>Lachnospira</taxon>
    </lineage>
</organism>
<reference evidence="2" key="1">
    <citation type="submission" date="2016-10" db="EMBL/GenBank/DDBJ databases">
        <authorList>
            <person name="Varghese N."/>
            <person name="Submissions S."/>
        </authorList>
    </citation>
    <scope>NUCLEOTIDE SEQUENCE [LARGE SCALE GENOMIC DNA]</scope>
    <source>
        <strain evidence="2">M83</strain>
    </source>
</reference>